<dbReference type="Proteomes" id="UP000298327">
    <property type="component" value="Unassembled WGS sequence"/>
</dbReference>
<evidence type="ECO:0000256" key="1">
    <source>
        <dbReference type="SAM" id="Phobius"/>
    </source>
</evidence>
<reference evidence="3 4" key="1">
    <citation type="submission" date="2019-02" db="EMBL/GenBank/DDBJ databases">
        <title>Genome sequencing of the rare red list fungi Dentipellis fragilis.</title>
        <authorList>
            <person name="Buettner E."/>
            <person name="Kellner H."/>
        </authorList>
    </citation>
    <scope>NUCLEOTIDE SEQUENCE [LARGE SCALE GENOMIC DNA]</scope>
    <source>
        <strain evidence="3 4">DSM 105465</strain>
    </source>
</reference>
<accession>A0A4Y9ZEW0</accession>
<dbReference type="PANTHER" id="PTHR38409">
    <property type="entry name" value="MDM10-COMPLEMENTING PROTEIN 1"/>
    <property type="match status" value="1"/>
</dbReference>
<dbReference type="InterPro" id="IPR012472">
    <property type="entry name" value="MCP1_TM"/>
</dbReference>
<dbReference type="PANTHER" id="PTHR38409:SF1">
    <property type="entry name" value="MITOCHONDRIAL ADAPTER PROTEIN MCP1"/>
    <property type="match status" value="1"/>
</dbReference>
<dbReference type="SUPFAM" id="SSF81343">
    <property type="entry name" value="Fumarate reductase respiratory complex transmembrane subunits"/>
    <property type="match status" value="1"/>
</dbReference>
<keyword evidence="1" id="KW-1133">Transmembrane helix</keyword>
<keyword evidence="1" id="KW-0472">Membrane</keyword>
<dbReference type="InterPro" id="IPR039960">
    <property type="entry name" value="MCP1"/>
</dbReference>
<evidence type="ECO:0000259" key="2">
    <source>
        <dbReference type="Pfam" id="PF07950"/>
    </source>
</evidence>
<dbReference type="OrthoDB" id="10259513at2759"/>
<feature type="transmembrane region" description="Helical" evidence="1">
    <location>
        <begin position="24"/>
        <end position="47"/>
    </location>
</feature>
<evidence type="ECO:0000313" key="3">
    <source>
        <dbReference type="EMBL" id="TFY72517.1"/>
    </source>
</evidence>
<protein>
    <recommendedName>
        <fullName evidence="2">Mitochondrial adapter protein MCP1 transmembrane domain-containing protein</fullName>
    </recommendedName>
</protein>
<dbReference type="GO" id="GO:0016020">
    <property type="term" value="C:membrane"/>
    <property type="evidence" value="ECO:0007669"/>
    <property type="project" value="InterPro"/>
</dbReference>
<dbReference type="InterPro" id="IPR034804">
    <property type="entry name" value="SQR/QFR_C/D"/>
</dbReference>
<organism evidence="3 4">
    <name type="scientific">Dentipellis fragilis</name>
    <dbReference type="NCBI Taxonomy" id="205917"/>
    <lineage>
        <taxon>Eukaryota</taxon>
        <taxon>Fungi</taxon>
        <taxon>Dikarya</taxon>
        <taxon>Basidiomycota</taxon>
        <taxon>Agaricomycotina</taxon>
        <taxon>Agaricomycetes</taxon>
        <taxon>Russulales</taxon>
        <taxon>Hericiaceae</taxon>
        <taxon>Dentipellis</taxon>
    </lineage>
</organism>
<feature type="transmembrane region" description="Helical" evidence="1">
    <location>
        <begin position="201"/>
        <end position="218"/>
    </location>
</feature>
<sequence>MDDSEPIKPDGSWRAYRKLLNTPLTAFAHGSAPFLTTFLLVHLSAPIAANIGGSSLSSQVMLLGREYYQTAVTEPLLVIIPLTIHATASTAKRLIAPRAPRPLTSLLSLTGYAALLALAPIHFLTHRDYPALPDPPISAVGPAELDFEFIKTALQTWPVRSWLLYGLLVGTVALHAAEGGSIIWAKWVSNKGGLSKRARRALALAGVVPVLSGLWVISSEPLMAFVSVAGRYRAALSQSIFYRI</sequence>
<dbReference type="AlphaFoldDB" id="A0A4Y9ZEW0"/>
<proteinExistence type="predicted"/>
<feature type="transmembrane region" description="Helical" evidence="1">
    <location>
        <begin position="162"/>
        <end position="189"/>
    </location>
</feature>
<comment type="caution">
    <text evidence="3">The sequence shown here is derived from an EMBL/GenBank/DDBJ whole genome shotgun (WGS) entry which is preliminary data.</text>
</comment>
<evidence type="ECO:0000313" key="4">
    <source>
        <dbReference type="Proteomes" id="UP000298327"/>
    </source>
</evidence>
<feature type="domain" description="Mitochondrial adapter protein MCP1 transmembrane" evidence="2">
    <location>
        <begin position="120"/>
        <end position="219"/>
    </location>
</feature>
<dbReference type="Gene3D" id="1.20.1300.10">
    <property type="entry name" value="Fumarate reductase/succinate dehydrogenase, transmembrane subunit"/>
    <property type="match status" value="1"/>
</dbReference>
<dbReference type="Pfam" id="PF07950">
    <property type="entry name" value="MCP1_TM"/>
    <property type="match status" value="1"/>
</dbReference>
<dbReference type="GO" id="GO:0055088">
    <property type="term" value="P:lipid homeostasis"/>
    <property type="evidence" value="ECO:0007669"/>
    <property type="project" value="InterPro"/>
</dbReference>
<gene>
    <name evidence="3" type="ORF">EVG20_g479</name>
</gene>
<dbReference type="EMBL" id="SEOQ01000012">
    <property type="protein sequence ID" value="TFY72517.1"/>
    <property type="molecule type" value="Genomic_DNA"/>
</dbReference>
<name>A0A4Y9ZEW0_9AGAM</name>
<keyword evidence="4" id="KW-1185">Reference proteome</keyword>
<feature type="transmembrane region" description="Helical" evidence="1">
    <location>
        <begin position="103"/>
        <end position="124"/>
    </location>
</feature>
<keyword evidence="1" id="KW-0812">Transmembrane</keyword>